<feature type="region of interest" description="Disordered" evidence="1">
    <location>
        <begin position="65"/>
        <end position="98"/>
    </location>
</feature>
<accession>A0A2A4JXE2</accession>
<evidence type="ECO:0000256" key="1">
    <source>
        <dbReference type="SAM" id="MobiDB-lite"/>
    </source>
</evidence>
<proteinExistence type="predicted"/>
<gene>
    <name evidence="2" type="ORF">B5V51_9406</name>
</gene>
<dbReference type="EMBL" id="NWSH01000429">
    <property type="protein sequence ID" value="PCG76469.1"/>
    <property type="molecule type" value="Genomic_DNA"/>
</dbReference>
<evidence type="ECO:0000313" key="2">
    <source>
        <dbReference type="EMBL" id="PCG76469.1"/>
    </source>
</evidence>
<dbReference type="AlphaFoldDB" id="A0A2A4JXE2"/>
<protein>
    <submittedName>
        <fullName evidence="2">Uncharacterized protein</fullName>
    </submittedName>
</protein>
<name>A0A2A4JXE2_HELVI</name>
<reference evidence="2" key="1">
    <citation type="submission" date="2017-09" db="EMBL/GenBank/DDBJ databases">
        <title>Contemporary evolution of a Lepidopteran species, Heliothis virescens, in response to modern agricultural practices.</title>
        <authorList>
            <person name="Fritz M.L."/>
            <person name="Deyonke A.M."/>
            <person name="Papanicolaou A."/>
            <person name="Micinski S."/>
            <person name="Westbrook J."/>
            <person name="Gould F."/>
        </authorList>
    </citation>
    <scope>NUCLEOTIDE SEQUENCE [LARGE SCALE GENOMIC DNA]</scope>
    <source>
        <strain evidence="2">HvINT-</strain>
        <tissue evidence="2">Whole body</tissue>
    </source>
</reference>
<sequence>MYPSNILLIGIERSNKWLDSEVCAGHTKPRLVRIEGTSFSKASAQRSAALAALSIFRSLWRGEARGEGGGDLSWASPSPCKHKHRLRPPASQDRHPPR</sequence>
<comment type="caution">
    <text evidence="2">The sequence shown here is derived from an EMBL/GenBank/DDBJ whole genome shotgun (WGS) entry which is preliminary data.</text>
</comment>
<organism evidence="2">
    <name type="scientific">Heliothis virescens</name>
    <name type="common">Tobacco budworm moth</name>
    <dbReference type="NCBI Taxonomy" id="7102"/>
    <lineage>
        <taxon>Eukaryota</taxon>
        <taxon>Metazoa</taxon>
        <taxon>Ecdysozoa</taxon>
        <taxon>Arthropoda</taxon>
        <taxon>Hexapoda</taxon>
        <taxon>Insecta</taxon>
        <taxon>Pterygota</taxon>
        <taxon>Neoptera</taxon>
        <taxon>Endopterygota</taxon>
        <taxon>Lepidoptera</taxon>
        <taxon>Glossata</taxon>
        <taxon>Ditrysia</taxon>
        <taxon>Noctuoidea</taxon>
        <taxon>Noctuidae</taxon>
        <taxon>Heliothinae</taxon>
        <taxon>Heliothis</taxon>
    </lineage>
</organism>